<comment type="caution">
    <text evidence="3">The sequence shown here is derived from an EMBL/GenBank/DDBJ whole genome shotgun (WGS) entry which is preliminary data.</text>
</comment>
<proteinExistence type="predicted"/>
<feature type="region of interest" description="Disordered" evidence="1">
    <location>
        <begin position="82"/>
        <end position="111"/>
    </location>
</feature>
<feature type="signal peptide" evidence="2">
    <location>
        <begin position="1"/>
        <end position="18"/>
    </location>
</feature>
<gene>
    <name evidence="3" type="ORF">LX32DRAFT_694682</name>
</gene>
<feature type="compositionally biased region" description="Basic and acidic residues" evidence="1">
    <location>
        <begin position="82"/>
        <end position="102"/>
    </location>
</feature>
<organism evidence="3 4">
    <name type="scientific">Colletotrichum zoysiae</name>
    <dbReference type="NCBI Taxonomy" id="1216348"/>
    <lineage>
        <taxon>Eukaryota</taxon>
        <taxon>Fungi</taxon>
        <taxon>Dikarya</taxon>
        <taxon>Ascomycota</taxon>
        <taxon>Pezizomycotina</taxon>
        <taxon>Sordariomycetes</taxon>
        <taxon>Hypocreomycetidae</taxon>
        <taxon>Glomerellales</taxon>
        <taxon>Glomerellaceae</taxon>
        <taxon>Colletotrichum</taxon>
        <taxon>Colletotrichum graminicola species complex</taxon>
    </lineage>
</organism>
<dbReference type="PRINTS" id="PR01228">
    <property type="entry name" value="EGGSHELL"/>
</dbReference>
<dbReference type="Proteomes" id="UP001232148">
    <property type="component" value="Unassembled WGS sequence"/>
</dbReference>
<evidence type="ECO:0000256" key="2">
    <source>
        <dbReference type="SAM" id="SignalP"/>
    </source>
</evidence>
<feature type="chain" id="PRO_5041954642" evidence="2">
    <location>
        <begin position="19"/>
        <end position="284"/>
    </location>
</feature>
<keyword evidence="2" id="KW-0732">Signal</keyword>
<protein>
    <submittedName>
        <fullName evidence="3">Uncharacterized protein</fullName>
    </submittedName>
</protein>
<dbReference type="AlphaFoldDB" id="A0AAD9HEG6"/>
<evidence type="ECO:0000256" key="1">
    <source>
        <dbReference type="SAM" id="MobiDB-lite"/>
    </source>
</evidence>
<evidence type="ECO:0000313" key="4">
    <source>
        <dbReference type="Proteomes" id="UP001232148"/>
    </source>
</evidence>
<keyword evidence="4" id="KW-1185">Reference proteome</keyword>
<sequence>MKLLTIVVLVAGLTGVPAQPVEVLPKVADTPVHPSTDYITAGAGNWRFNNDFRGEFDREFMGPAPRISVKGKRAVPVIDITKPKTEDQTAAKNHFQDRHEAPADGSGDDPTFKNIETRGYNHYGGHGYGGGGYGGYGGGDHDADDYHGYGGGGGWGGGHGGYGGYGHGGGYGGYGGGGHGGYGGYGHGGGYGGYGHGGGYGGGGYGGHDYHAYNYVSSRASRGEHNTAADDQKYRDNIAKLEAGNCGEGCHHSLYSYQSVESKDAKLAAANNGNYCYDHHDDKK</sequence>
<evidence type="ECO:0000313" key="3">
    <source>
        <dbReference type="EMBL" id="KAK2027590.1"/>
    </source>
</evidence>
<accession>A0AAD9HEG6</accession>
<dbReference type="EMBL" id="MU842892">
    <property type="protein sequence ID" value="KAK2027590.1"/>
    <property type="molecule type" value="Genomic_DNA"/>
</dbReference>
<name>A0AAD9HEG6_9PEZI</name>
<reference evidence="3" key="1">
    <citation type="submission" date="2021-06" db="EMBL/GenBank/DDBJ databases">
        <title>Comparative genomics, transcriptomics and evolutionary studies reveal genomic signatures of adaptation to plant cell wall in hemibiotrophic fungi.</title>
        <authorList>
            <consortium name="DOE Joint Genome Institute"/>
            <person name="Baroncelli R."/>
            <person name="Diaz J.F."/>
            <person name="Benocci T."/>
            <person name="Peng M."/>
            <person name="Battaglia E."/>
            <person name="Haridas S."/>
            <person name="Andreopoulos W."/>
            <person name="Labutti K."/>
            <person name="Pangilinan J."/>
            <person name="Floch G.L."/>
            <person name="Makela M.R."/>
            <person name="Henrissat B."/>
            <person name="Grigoriev I.V."/>
            <person name="Crouch J.A."/>
            <person name="De Vries R.P."/>
            <person name="Sukno S.A."/>
            <person name="Thon M.R."/>
        </authorList>
    </citation>
    <scope>NUCLEOTIDE SEQUENCE</scope>
    <source>
        <strain evidence="3">MAFF235873</strain>
    </source>
</reference>